<comment type="caution">
    <text evidence="1">The sequence shown here is derived from an EMBL/GenBank/DDBJ whole genome shotgun (WGS) entry which is preliminary data.</text>
</comment>
<name>A0A0F9A775_9ZZZZ</name>
<sequence length="206" mass="22671">MRKLIFILALIPILLVGQIPEPLIDLSKYHDYNRLFEMADLNFTNITEGGYLQPKIHVTVLDYSPPHGSLAFADSAAVIPLAVNVWSKVTNGNNDLYTIVDADGITSAGDSITIITAGDYVIWISLSFMGGPSDQFHAAVYKNAVITPFESHRKTSNNDTGNMSINGYLEDLAVGDDISYYIRNTGDNDDPTLVSSQITIYMLHPR</sequence>
<dbReference type="EMBL" id="LAZR01044121">
    <property type="protein sequence ID" value="KKL05429.1"/>
    <property type="molecule type" value="Genomic_DNA"/>
</dbReference>
<gene>
    <name evidence="1" type="ORF">LCGC14_2606110</name>
</gene>
<evidence type="ECO:0000313" key="1">
    <source>
        <dbReference type="EMBL" id="KKL05429.1"/>
    </source>
</evidence>
<accession>A0A0F9A775</accession>
<protein>
    <submittedName>
        <fullName evidence="1">Uncharacterized protein</fullName>
    </submittedName>
</protein>
<reference evidence="1" key="1">
    <citation type="journal article" date="2015" name="Nature">
        <title>Complex archaea that bridge the gap between prokaryotes and eukaryotes.</title>
        <authorList>
            <person name="Spang A."/>
            <person name="Saw J.H."/>
            <person name="Jorgensen S.L."/>
            <person name="Zaremba-Niedzwiedzka K."/>
            <person name="Martijn J."/>
            <person name="Lind A.E."/>
            <person name="van Eijk R."/>
            <person name="Schleper C."/>
            <person name="Guy L."/>
            <person name="Ettema T.J."/>
        </authorList>
    </citation>
    <scope>NUCLEOTIDE SEQUENCE</scope>
</reference>
<organism evidence="1">
    <name type="scientific">marine sediment metagenome</name>
    <dbReference type="NCBI Taxonomy" id="412755"/>
    <lineage>
        <taxon>unclassified sequences</taxon>
        <taxon>metagenomes</taxon>
        <taxon>ecological metagenomes</taxon>
    </lineage>
</organism>
<dbReference type="AlphaFoldDB" id="A0A0F9A775"/>
<proteinExistence type="predicted"/>